<dbReference type="Proteomes" id="UP000662873">
    <property type="component" value="Chromosome"/>
</dbReference>
<dbReference type="SUPFAM" id="SSF53335">
    <property type="entry name" value="S-adenosyl-L-methionine-dependent methyltransferases"/>
    <property type="match status" value="1"/>
</dbReference>
<evidence type="ECO:0000313" key="5">
    <source>
        <dbReference type="Proteomes" id="UP000662873"/>
    </source>
</evidence>
<accession>A0A809RHC4</accession>
<feature type="domain" description="DNA methylase N-4/N-6" evidence="3">
    <location>
        <begin position="34"/>
        <end position="87"/>
    </location>
</feature>
<evidence type="ECO:0000256" key="2">
    <source>
        <dbReference type="ARBA" id="ARBA00022679"/>
    </source>
</evidence>
<organism evidence="4 5">
    <name type="scientific">Candidatus Nitrosymbiomonas proteolyticus</name>
    <dbReference type="NCBI Taxonomy" id="2608984"/>
    <lineage>
        <taxon>Bacteria</taxon>
        <taxon>Bacillati</taxon>
        <taxon>Armatimonadota</taxon>
        <taxon>Armatimonadota incertae sedis</taxon>
        <taxon>Candidatus Nitrosymbiomonas</taxon>
    </lineage>
</organism>
<protein>
    <submittedName>
        <fullName evidence="4">Methyltransferase domain protein</fullName>
    </submittedName>
</protein>
<gene>
    <name evidence="4" type="ORF">NPRO_14800</name>
</gene>
<proteinExistence type="predicted"/>
<dbReference type="Gene3D" id="3.40.50.150">
    <property type="entry name" value="Vaccinia Virus protein VP39"/>
    <property type="match status" value="1"/>
</dbReference>
<dbReference type="InterPro" id="IPR002941">
    <property type="entry name" value="DNA_methylase_N4/N6"/>
</dbReference>
<dbReference type="EMBL" id="AP021858">
    <property type="protein sequence ID" value="BBO23885.1"/>
    <property type="molecule type" value="Genomic_DNA"/>
</dbReference>
<evidence type="ECO:0000256" key="1">
    <source>
        <dbReference type="ARBA" id="ARBA00022603"/>
    </source>
</evidence>
<dbReference type="GO" id="GO:0008170">
    <property type="term" value="F:N-methyltransferase activity"/>
    <property type="evidence" value="ECO:0007669"/>
    <property type="project" value="InterPro"/>
</dbReference>
<keyword evidence="1 4" id="KW-0489">Methyltransferase</keyword>
<keyword evidence="2 4" id="KW-0808">Transferase</keyword>
<evidence type="ECO:0000259" key="3">
    <source>
        <dbReference type="Pfam" id="PF01555"/>
    </source>
</evidence>
<name>A0A809RHC4_9BACT</name>
<reference evidence="4" key="1">
    <citation type="journal article" name="DNA Res.">
        <title>The physiological potential of anammox bacteria as revealed by their core genome structure.</title>
        <authorList>
            <person name="Okubo T."/>
            <person name="Toyoda A."/>
            <person name="Fukuhara K."/>
            <person name="Uchiyama I."/>
            <person name="Harigaya Y."/>
            <person name="Kuroiwa M."/>
            <person name="Suzuki T."/>
            <person name="Murakami Y."/>
            <person name="Suwa Y."/>
            <person name="Takami H."/>
        </authorList>
    </citation>
    <scope>NUCLEOTIDE SEQUENCE</scope>
    <source>
        <strain evidence="4">317325-2</strain>
    </source>
</reference>
<evidence type="ECO:0000313" key="4">
    <source>
        <dbReference type="EMBL" id="BBO23885.1"/>
    </source>
</evidence>
<dbReference type="KEGG" id="npy:NPRO_14800"/>
<dbReference type="Pfam" id="PF01555">
    <property type="entry name" value="N6_N4_Mtase"/>
    <property type="match status" value="1"/>
</dbReference>
<dbReference type="GO" id="GO:0003677">
    <property type="term" value="F:DNA binding"/>
    <property type="evidence" value="ECO:0007669"/>
    <property type="project" value="InterPro"/>
</dbReference>
<dbReference type="InterPro" id="IPR029063">
    <property type="entry name" value="SAM-dependent_MTases_sf"/>
</dbReference>
<dbReference type="AlphaFoldDB" id="A0A809RHC4"/>
<dbReference type="GO" id="GO:0032259">
    <property type="term" value="P:methylation"/>
    <property type="evidence" value="ECO:0007669"/>
    <property type="project" value="UniProtKB-KW"/>
</dbReference>
<sequence>MAVAIRTDRSSWAIHSPLHNKLAPEDRPVHAWYRFVLSFPPHLVDDYLSDFSVKPGMTVLDPFCGTGTTLVEAKKQGIANVGLEANPMAAFASEVKTDWGVDPGSLREWADRIGRKGEAKR</sequence>